<dbReference type="AlphaFoldDB" id="A0A0A9B619"/>
<evidence type="ECO:0008006" key="3">
    <source>
        <dbReference type="Google" id="ProtNLM"/>
    </source>
</evidence>
<dbReference type="EMBL" id="GBRH01239079">
    <property type="protein sequence ID" value="JAD58816.1"/>
    <property type="molecule type" value="Transcribed_RNA"/>
</dbReference>
<organism evidence="2">
    <name type="scientific">Arundo donax</name>
    <name type="common">Giant reed</name>
    <name type="synonym">Donax arundinaceus</name>
    <dbReference type="NCBI Taxonomy" id="35708"/>
    <lineage>
        <taxon>Eukaryota</taxon>
        <taxon>Viridiplantae</taxon>
        <taxon>Streptophyta</taxon>
        <taxon>Embryophyta</taxon>
        <taxon>Tracheophyta</taxon>
        <taxon>Spermatophyta</taxon>
        <taxon>Magnoliopsida</taxon>
        <taxon>Liliopsida</taxon>
        <taxon>Poales</taxon>
        <taxon>Poaceae</taxon>
        <taxon>PACMAD clade</taxon>
        <taxon>Arundinoideae</taxon>
        <taxon>Arundineae</taxon>
        <taxon>Arundo</taxon>
    </lineage>
</organism>
<protein>
    <recommendedName>
        <fullName evidence="3">Secreted protein</fullName>
    </recommendedName>
</protein>
<keyword evidence="1" id="KW-0732">Signal</keyword>
<name>A0A0A9B619_ARUDO</name>
<sequence length="53" mass="5966">MIWFVSLLCACKCLALSSYASAMVSCRQEHAYLIAFIRECRMRAARCSLSDSV</sequence>
<reference evidence="2" key="1">
    <citation type="submission" date="2014-09" db="EMBL/GenBank/DDBJ databases">
        <authorList>
            <person name="Magalhaes I.L.F."/>
            <person name="Oliveira U."/>
            <person name="Santos F.R."/>
            <person name="Vidigal T.H.D.A."/>
            <person name="Brescovit A.D."/>
            <person name="Santos A.J."/>
        </authorList>
    </citation>
    <scope>NUCLEOTIDE SEQUENCE</scope>
    <source>
        <tissue evidence="2">Shoot tissue taken approximately 20 cm above the soil surface</tissue>
    </source>
</reference>
<feature type="chain" id="PRO_5012158485" description="Secreted protein" evidence="1">
    <location>
        <begin position="16"/>
        <end position="53"/>
    </location>
</feature>
<accession>A0A0A9B619</accession>
<reference evidence="2" key="2">
    <citation type="journal article" date="2015" name="Data Brief">
        <title>Shoot transcriptome of the giant reed, Arundo donax.</title>
        <authorList>
            <person name="Barrero R.A."/>
            <person name="Guerrero F.D."/>
            <person name="Moolhuijzen P."/>
            <person name="Goolsby J.A."/>
            <person name="Tidwell J."/>
            <person name="Bellgard S.E."/>
            <person name="Bellgard M.I."/>
        </authorList>
    </citation>
    <scope>NUCLEOTIDE SEQUENCE</scope>
    <source>
        <tissue evidence="2">Shoot tissue taken approximately 20 cm above the soil surface</tissue>
    </source>
</reference>
<feature type="signal peptide" evidence="1">
    <location>
        <begin position="1"/>
        <end position="15"/>
    </location>
</feature>
<evidence type="ECO:0000313" key="2">
    <source>
        <dbReference type="EMBL" id="JAD58816.1"/>
    </source>
</evidence>
<proteinExistence type="predicted"/>
<evidence type="ECO:0000256" key="1">
    <source>
        <dbReference type="SAM" id="SignalP"/>
    </source>
</evidence>